<comment type="caution">
    <text evidence="3">The sequence shown here is derived from an EMBL/GenBank/DDBJ whole genome shotgun (WGS) entry which is preliminary data.</text>
</comment>
<evidence type="ECO:0000313" key="3">
    <source>
        <dbReference type="EMBL" id="KAG5668789.1"/>
    </source>
</evidence>
<proteinExistence type="predicted"/>
<name>A0A9J6BG86_POLVA</name>
<gene>
    <name evidence="3" type="ORF">PVAND_016715</name>
</gene>
<keyword evidence="4" id="KW-1185">Reference proteome</keyword>
<evidence type="ECO:0000256" key="1">
    <source>
        <dbReference type="SAM" id="MobiDB-lite"/>
    </source>
</evidence>
<organism evidence="3 4">
    <name type="scientific">Polypedilum vanderplanki</name>
    <name type="common">Sleeping chironomid midge</name>
    <dbReference type="NCBI Taxonomy" id="319348"/>
    <lineage>
        <taxon>Eukaryota</taxon>
        <taxon>Metazoa</taxon>
        <taxon>Ecdysozoa</taxon>
        <taxon>Arthropoda</taxon>
        <taxon>Hexapoda</taxon>
        <taxon>Insecta</taxon>
        <taxon>Pterygota</taxon>
        <taxon>Neoptera</taxon>
        <taxon>Endopterygota</taxon>
        <taxon>Diptera</taxon>
        <taxon>Nematocera</taxon>
        <taxon>Chironomoidea</taxon>
        <taxon>Chironomidae</taxon>
        <taxon>Chironominae</taxon>
        <taxon>Polypedilum</taxon>
        <taxon>Polypedilum</taxon>
    </lineage>
</organism>
<sequence length="252" mass="29749">MNTSIKVNAYFVLIFLARVSSQQMMQPPNQVMQQSQMGNHGMQMDNQNRHQQKPEMEPEDDQNEGTIQVTQEQMNKMTVECEATIKNYIRPSLCCHYPVMTIENTSAMVCVTECNHLQHKGDCQASCMFRELKLIDVNYAMVLESWKEFFLRGLDRDNVPRGKWTEVVHSSVQTCIKFMEFSNQHFDVSRKPKTYYNMIIRCILRENFNKCVEFKNTEGCMKIKNFLSDPLSCYNRLDKYMMLNVMWDYKDT</sequence>
<evidence type="ECO:0000256" key="2">
    <source>
        <dbReference type="SAM" id="SignalP"/>
    </source>
</evidence>
<feature type="region of interest" description="Disordered" evidence="1">
    <location>
        <begin position="33"/>
        <end position="63"/>
    </location>
</feature>
<dbReference type="AlphaFoldDB" id="A0A9J6BG86"/>
<reference evidence="3" key="1">
    <citation type="submission" date="2021-03" db="EMBL/GenBank/DDBJ databases">
        <title>Chromosome level genome of the anhydrobiotic midge Polypedilum vanderplanki.</title>
        <authorList>
            <person name="Yoshida Y."/>
            <person name="Kikawada T."/>
            <person name="Gusev O."/>
        </authorList>
    </citation>
    <scope>NUCLEOTIDE SEQUENCE</scope>
    <source>
        <strain evidence="3">NIAS01</strain>
        <tissue evidence="3">Whole body or cell culture</tissue>
    </source>
</reference>
<feature type="chain" id="PRO_5039929299" evidence="2">
    <location>
        <begin position="22"/>
        <end position="252"/>
    </location>
</feature>
<dbReference type="EMBL" id="JADBJN010000004">
    <property type="protein sequence ID" value="KAG5668789.1"/>
    <property type="molecule type" value="Genomic_DNA"/>
</dbReference>
<protein>
    <submittedName>
        <fullName evidence="3">Uncharacterized protein</fullName>
    </submittedName>
</protein>
<feature type="signal peptide" evidence="2">
    <location>
        <begin position="1"/>
        <end position="21"/>
    </location>
</feature>
<keyword evidence="2" id="KW-0732">Signal</keyword>
<dbReference type="Proteomes" id="UP001107558">
    <property type="component" value="Chromosome 4"/>
</dbReference>
<evidence type="ECO:0000313" key="4">
    <source>
        <dbReference type="Proteomes" id="UP001107558"/>
    </source>
</evidence>
<accession>A0A9J6BG86</accession>